<reference evidence="1" key="1">
    <citation type="submission" date="2022-08" db="EMBL/GenBank/DDBJ databases">
        <title>A Global Phylogenomic Analysis of the Shiitake Genus Lentinula.</title>
        <authorList>
            <consortium name="DOE Joint Genome Institute"/>
            <person name="Sierra-Patev S."/>
            <person name="Min B."/>
            <person name="Naranjo-Ortiz M."/>
            <person name="Looney B."/>
            <person name="Konkel Z."/>
            <person name="Slot J.C."/>
            <person name="Sakamoto Y."/>
            <person name="Steenwyk J.L."/>
            <person name="Rokas A."/>
            <person name="Carro J."/>
            <person name="Camarero S."/>
            <person name="Ferreira P."/>
            <person name="Molpeceres G."/>
            <person name="Ruiz-Duenas F.J."/>
            <person name="Serrano A."/>
            <person name="Henrissat B."/>
            <person name="Drula E."/>
            <person name="Hughes K.W."/>
            <person name="Mata J.L."/>
            <person name="Ishikawa N.K."/>
            <person name="Vargas-Isla R."/>
            <person name="Ushijima S."/>
            <person name="Smith C.A."/>
            <person name="Ahrendt S."/>
            <person name="Andreopoulos W."/>
            <person name="He G."/>
            <person name="Labutti K."/>
            <person name="Lipzen A."/>
            <person name="Ng V."/>
            <person name="Riley R."/>
            <person name="Sandor L."/>
            <person name="Barry K."/>
            <person name="Martinez A.T."/>
            <person name="Xiao Y."/>
            <person name="Gibbons J.G."/>
            <person name="Terashima K."/>
            <person name="Grigoriev I.V."/>
            <person name="Hibbett D.S."/>
        </authorList>
    </citation>
    <scope>NUCLEOTIDE SEQUENCE</scope>
    <source>
        <strain evidence="1">RHP3577 ss4</strain>
    </source>
</reference>
<dbReference type="EMBL" id="JANVFT010000064">
    <property type="protein sequence ID" value="KAJ4478906.1"/>
    <property type="molecule type" value="Genomic_DNA"/>
</dbReference>
<name>A0ABQ8V9P8_9AGAR</name>
<comment type="caution">
    <text evidence="1">The sequence shown here is derived from an EMBL/GenBank/DDBJ whole genome shotgun (WGS) entry which is preliminary data.</text>
</comment>
<organism evidence="1 2">
    <name type="scientific">Lentinula lateritia</name>
    <dbReference type="NCBI Taxonomy" id="40482"/>
    <lineage>
        <taxon>Eukaryota</taxon>
        <taxon>Fungi</taxon>
        <taxon>Dikarya</taxon>
        <taxon>Basidiomycota</taxon>
        <taxon>Agaricomycotina</taxon>
        <taxon>Agaricomycetes</taxon>
        <taxon>Agaricomycetidae</taxon>
        <taxon>Agaricales</taxon>
        <taxon>Marasmiineae</taxon>
        <taxon>Omphalotaceae</taxon>
        <taxon>Lentinula</taxon>
    </lineage>
</organism>
<sequence>MSNDSCLKVVETLKIFIYKGKFQGSISTGDFGDATVTLPLRAKDYNLYSAKLCSKMQKDIS</sequence>
<gene>
    <name evidence="1" type="ORF">C8R41DRAFT_843922</name>
</gene>
<accession>A0ABQ8V9P8</accession>
<dbReference type="Proteomes" id="UP001150217">
    <property type="component" value="Unassembled WGS sequence"/>
</dbReference>
<keyword evidence="2" id="KW-1185">Reference proteome</keyword>
<proteinExistence type="predicted"/>
<protein>
    <submittedName>
        <fullName evidence="1">Uncharacterized protein</fullName>
    </submittedName>
</protein>
<evidence type="ECO:0000313" key="1">
    <source>
        <dbReference type="EMBL" id="KAJ4478906.1"/>
    </source>
</evidence>
<evidence type="ECO:0000313" key="2">
    <source>
        <dbReference type="Proteomes" id="UP001150217"/>
    </source>
</evidence>